<accession>F0RJ60</accession>
<dbReference type="Proteomes" id="UP000007718">
    <property type="component" value="Chromosome"/>
</dbReference>
<proteinExistence type="predicted"/>
<dbReference type="STRING" id="693977.Deipr_1348"/>
<evidence type="ECO:0000313" key="1">
    <source>
        <dbReference type="EMBL" id="ADY26497.1"/>
    </source>
</evidence>
<name>F0RJ60_DEIPM</name>
<reference evidence="2" key="1">
    <citation type="submission" date="2011-02" db="EMBL/GenBank/DDBJ databases">
        <title>The complete sequence of chromosome of Deinococcus proteolyticus DSM 20540.</title>
        <authorList>
            <consortium name="US DOE Joint Genome Institute (JGI-PGF)"/>
            <person name="Lucas S."/>
            <person name="Copeland A."/>
            <person name="Lapidus A."/>
            <person name="Bruce D."/>
            <person name="Goodwin L."/>
            <person name="Pitluck S."/>
            <person name="Kyrpides N."/>
            <person name="Mavromatis K."/>
            <person name="Pagani I."/>
            <person name="Ivanova N."/>
            <person name="Ovchinnikova G."/>
            <person name="Zeytun A."/>
            <person name="Detter J.C."/>
            <person name="Han C."/>
            <person name="Land M."/>
            <person name="Hauser L."/>
            <person name="Markowitz V."/>
            <person name="Cheng J.-F."/>
            <person name="Hugenholtz P."/>
            <person name="Woyke T."/>
            <person name="Wu D."/>
            <person name="Pukall R."/>
            <person name="Steenblock K."/>
            <person name="Brambilla E."/>
            <person name="Klenk H.-P."/>
            <person name="Eisen J.A."/>
        </authorList>
    </citation>
    <scope>NUCLEOTIDE SEQUENCE [LARGE SCALE GENOMIC DNA]</scope>
    <source>
        <strain evidence="2">ATCC 35074 / DSM 20540 / JCM 6276 / NBRC 101906 / NCIMB 13154 / VKM Ac-1939 / CCM 2703 / MRP</strain>
    </source>
</reference>
<reference evidence="1 2" key="2">
    <citation type="journal article" date="2012" name="Stand. Genomic Sci.">
        <title>Complete genome sequence of the orange-red pigmented, radioresistant Deinococcus proteolyticus type strain (MRP(T)).</title>
        <authorList>
            <person name="Copeland A."/>
            <person name="Zeytun A."/>
            <person name="Yassawong M."/>
            <person name="Nolan M."/>
            <person name="Lucas S."/>
            <person name="Hammon N."/>
            <person name="Deshpande S."/>
            <person name="Cheng J.F."/>
            <person name="Han C."/>
            <person name="Tapia R."/>
            <person name="Goodwin L.A."/>
            <person name="Pitluck S."/>
            <person name="Mavromatis K."/>
            <person name="Liolios K."/>
            <person name="Pagani I."/>
            <person name="Ivanova N."/>
            <person name="Mikhailova N."/>
            <person name="Pati A."/>
            <person name="Chen A."/>
            <person name="Palaniappan K."/>
            <person name="Land M."/>
            <person name="Hauser L."/>
            <person name="Jeffries C.D."/>
            <person name="Brambilla E.M."/>
            <person name="Rohde M."/>
            <person name="Sikorski J."/>
            <person name="Pukall R."/>
            <person name="Goker M."/>
            <person name="Detter J.C."/>
            <person name="Woyke T."/>
            <person name="Bristow J."/>
            <person name="Eisen J.A."/>
            <person name="Markowitz V."/>
            <person name="Hugenholtz P."/>
            <person name="Kyrpides N.C."/>
            <person name="Klenk H.P."/>
            <person name="Lapidus A."/>
        </authorList>
    </citation>
    <scope>NUCLEOTIDE SEQUENCE [LARGE SCALE GENOMIC DNA]</scope>
    <source>
        <strain evidence="2">ATCC 35074 / DSM 20540 / JCM 6276 / NBRC 101906 / NCIMB 13154 / VKM Ac-1939 / CCM 2703 / MRP</strain>
    </source>
</reference>
<dbReference type="HOGENOM" id="CLU_1851870_0_0_0"/>
<dbReference type="EMBL" id="CP002536">
    <property type="protein sequence ID" value="ADY26497.1"/>
    <property type="molecule type" value="Genomic_DNA"/>
</dbReference>
<protein>
    <submittedName>
        <fullName evidence="1">Uncharacterized protein</fullName>
    </submittedName>
</protein>
<evidence type="ECO:0000313" key="2">
    <source>
        <dbReference type="Proteomes" id="UP000007718"/>
    </source>
</evidence>
<keyword evidence="2" id="KW-1185">Reference proteome</keyword>
<dbReference type="AlphaFoldDB" id="F0RJ60"/>
<organism evidence="1 2">
    <name type="scientific">Deinococcus proteolyticus (strain ATCC 35074 / DSM 20540 / JCM 6276 / NBRC 101906 / NCIMB 13154 / VKM Ac-1939 / CCM 2703 / MRP)</name>
    <dbReference type="NCBI Taxonomy" id="693977"/>
    <lineage>
        <taxon>Bacteria</taxon>
        <taxon>Thermotogati</taxon>
        <taxon>Deinococcota</taxon>
        <taxon>Deinococci</taxon>
        <taxon>Deinococcales</taxon>
        <taxon>Deinococcaceae</taxon>
        <taxon>Deinococcus</taxon>
    </lineage>
</organism>
<dbReference type="KEGG" id="dpt:Deipr_1348"/>
<sequence>MVRLPLPLPIMLAVAVPLIFGGLTLPLAYGFGYGSQQPSVSQVWPAPASAPAWAGYEVVGMDVWSGAFSNARVDGYLLTLRCRDNPKRRLERDYWPGPEWDGRVEWKQDGVTYFPKKHIPKSDPETFTLDEAKRLKCE</sequence>
<gene>
    <name evidence="1" type="ordered locus">Deipr_1348</name>
</gene>